<protein>
    <recommendedName>
        <fullName evidence="2">AB hydrolase-1 domain-containing protein</fullName>
    </recommendedName>
</protein>
<evidence type="ECO:0000313" key="4">
    <source>
        <dbReference type="Proteomes" id="UP001316803"/>
    </source>
</evidence>
<evidence type="ECO:0000256" key="1">
    <source>
        <dbReference type="ARBA" id="ARBA00022801"/>
    </source>
</evidence>
<sequence length="256" mass="28548">MDQNTGKRPATHDFLKDGSIVVCHSPHEITSAATNGPTIVCFHGSGKYAAGPWAPLLDILGKKWSWIMFDRGPSTVSVAEHVQLLQEYLRSTPISAPYILLAHSYGGTFAKQYLYEHPQDVAGIVLVETGKSQEPANMAGRQPWNGGKEWLGSKPLVVIRGDSLKEKRRALDELEHTTVAQTNTVSPSMTLAQRQMLAEAEKQDKILEKAQLQLSKQHRYVHLPDCGHHVVRDRPDAVLKEVQWVIDNLQMKDSSR</sequence>
<accession>A0AAN8EMR0</accession>
<keyword evidence="4" id="KW-1185">Reference proteome</keyword>
<dbReference type="PANTHER" id="PTHR43798">
    <property type="entry name" value="MONOACYLGLYCEROL LIPASE"/>
    <property type="match status" value="1"/>
</dbReference>
<dbReference type="GO" id="GO:0016020">
    <property type="term" value="C:membrane"/>
    <property type="evidence" value="ECO:0007669"/>
    <property type="project" value="TreeGrafter"/>
</dbReference>
<dbReference type="InterPro" id="IPR000073">
    <property type="entry name" value="AB_hydrolase_1"/>
</dbReference>
<feature type="domain" description="AB hydrolase-1" evidence="2">
    <location>
        <begin position="75"/>
        <end position="136"/>
    </location>
</feature>
<proteinExistence type="predicted"/>
<dbReference type="Pfam" id="PF00561">
    <property type="entry name" value="Abhydrolase_1"/>
    <property type="match status" value="1"/>
</dbReference>
<reference evidence="3 4" key="1">
    <citation type="submission" date="2022-12" db="EMBL/GenBank/DDBJ databases">
        <title>Genomic features and morphological characterization of a novel Knufia sp. strain isolated from spacecraft assembly facility.</title>
        <authorList>
            <person name="Teixeira M."/>
            <person name="Chander A.M."/>
            <person name="Stajich J.E."/>
            <person name="Venkateswaran K."/>
        </authorList>
    </citation>
    <scope>NUCLEOTIDE SEQUENCE [LARGE SCALE GENOMIC DNA]</scope>
    <source>
        <strain evidence="3 4">FJI-L2-BK-P2</strain>
    </source>
</reference>
<keyword evidence="1" id="KW-0378">Hydrolase</keyword>
<name>A0AAN8EMR0_9EURO</name>
<dbReference type="SUPFAM" id="SSF53474">
    <property type="entry name" value="alpha/beta-Hydrolases"/>
    <property type="match status" value="1"/>
</dbReference>
<dbReference type="InterPro" id="IPR050266">
    <property type="entry name" value="AB_hydrolase_sf"/>
</dbReference>
<dbReference type="InterPro" id="IPR029058">
    <property type="entry name" value="AB_hydrolase_fold"/>
</dbReference>
<evidence type="ECO:0000259" key="2">
    <source>
        <dbReference type="Pfam" id="PF00561"/>
    </source>
</evidence>
<comment type="caution">
    <text evidence="3">The sequence shown here is derived from an EMBL/GenBank/DDBJ whole genome shotgun (WGS) entry which is preliminary data.</text>
</comment>
<dbReference type="AlphaFoldDB" id="A0AAN8EMR0"/>
<dbReference type="Proteomes" id="UP001316803">
    <property type="component" value="Unassembled WGS sequence"/>
</dbReference>
<dbReference type="Gene3D" id="3.40.50.1820">
    <property type="entry name" value="alpha/beta hydrolase"/>
    <property type="match status" value="1"/>
</dbReference>
<dbReference type="EMBL" id="JAKLMC020000008">
    <property type="protein sequence ID" value="KAK5954462.1"/>
    <property type="molecule type" value="Genomic_DNA"/>
</dbReference>
<gene>
    <name evidence="3" type="ORF">OHC33_004184</name>
</gene>
<dbReference type="PANTHER" id="PTHR43798:SF31">
    <property type="entry name" value="AB HYDROLASE SUPERFAMILY PROTEIN YCLE"/>
    <property type="match status" value="1"/>
</dbReference>
<dbReference type="GO" id="GO:0016787">
    <property type="term" value="F:hydrolase activity"/>
    <property type="evidence" value="ECO:0007669"/>
    <property type="project" value="UniProtKB-KW"/>
</dbReference>
<organism evidence="3 4">
    <name type="scientific">Knufia fluminis</name>
    <dbReference type="NCBI Taxonomy" id="191047"/>
    <lineage>
        <taxon>Eukaryota</taxon>
        <taxon>Fungi</taxon>
        <taxon>Dikarya</taxon>
        <taxon>Ascomycota</taxon>
        <taxon>Pezizomycotina</taxon>
        <taxon>Eurotiomycetes</taxon>
        <taxon>Chaetothyriomycetidae</taxon>
        <taxon>Chaetothyriales</taxon>
        <taxon>Trichomeriaceae</taxon>
        <taxon>Knufia</taxon>
    </lineage>
</organism>
<evidence type="ECO:0000313" key="3">
    <source>
        <dbReference type="EMBL" id="KAK5954462.1"/>
    </source>
</evidence>